<proteinExistence type="predicted"/>
<evidence type="ECO:0000313" key="3">
    <source>
        <dbReference type="Proteomes" id="UP000478417"/>
    </source>
</evidence>
<dbReference type="InterPro" id="IPR021776">
    <property type="entry name" value="ActD"/>
</dbReference>
<name>A0A6B2LWM7_9BACT</name>
<dbReference type="AlphaFoldDB" id="A0A6B2LWM7"/>
<gene>
    <name evidence="2" type="ORF">G0Q06_00310</name>
</gene>
<comment type="caution">
    <text evidence="2">The sequence shown here is derived from an EMBL/GenBank/DDBJ whole genome shotgun (WGS) entry which is preliminary data.</text>
</comment>
<feature type="transmembrane region" description="Helical" evidence="1">
    <location>
        <begin position="97"/>
        <end position="118"/>
    </location>
</feature>
<keyword evidence="1" id="KW-0812">Transmembrane</keyword>
<organism evidence="2 3">
    <name type="scientific">Oceanipulchritudo coccoides</name>
    <dbReference type="NCBI Taxonomy" id="2706888"/>
    <lineage>
        <taxon>Bacteria</taxon>
        <taxon>Pseudomonadati</taxon>
        <taxon>Verrucomicrobiota</taxon>
        <taxon>Opitutia</taxon>
        <taxon>Puniceicoccales</taxon>
        <taxon>Oceanipulchritudinaceae</taxon>
        <taxon>Oceanipulchritudo</taxon>
    </lineage>
</organism>
<evidence type="ECO:0000313" key="2">
    <source>
        <dbReference type="EMBL" id="NDV60888.1"/>
    </source>
</evidence>
<protein>
    <submittedName>
        <fullName evidence="2">DUF3341 domain-containing protein</fullName>
    </submittedName>
</protein>
<sequence length="180" mass="20077">MSKPYGYIALFESAPAIYHAAQSVREAGYKRWDVLTPFPVHGLDGAMGLKRSKVPVFTLCGGVIGFITGMLTAWYMGQFDYPLIVGGKPFFSPIFPFPVAYELTILLAAFGTLGGMFITNQLPMHYHPVMNYDKFRHLTDDKFAVFIEAEDELFSETGTREFLENLGPAEVAAISDEEEE</sequence>
<reference evidence="2 3" key="1">
    <citation type="submission" date="2020-02" db="EMBL/GenBank/DDBJ databases">
        <title>Albibacoteraceae fam. nov., the first described family within the subdivision 4 Verrucomicrobia.</title>
        <authorList>
            <person name="Xi F."/>
        </authorList>
    </citation>
    <scope>NUCLEOTIDE SEQUENCE [LARGE SCALE GENOMIC DNA]</scope>
    <source>
        <strain evidence="2 3">CK1056</strain>
    </source>
</reference>
<accession>A0A6B2LWM7</accession>
<dbReference type="EMBL" id="JAAGNX010000001">
    <property type="protein sequence ID" value="NDV60888.1"/>
    <property type="molecule type" value="Genomic_DNA"/>
</dbReference>
<keyword evidence="3" id="KW-1185">Reference proteome</keyword>
<keyword evidence="1" id="KW-0472">Membrane</keyword>
<keyword evidence="1" id="KW-1133">Transmembrane helix</keyword>
<feature type="transmembrane region" description="Helical" evidence="1">
    <location>
        <begin position="56"/>
        <end position="77"/>
    </location>
</feature>
<evidence type="ECO:0000256" key="1">
    <source>
        <dbReference type="SAM" id="Phobius"/>
    </source>
</evidence>
<dbReference type="Pfam" id="PF11821">
    <property type="entry name" value="ActD"/>
    <property type="match status" value="1"/>
</dbReference>
<dbReference type="PANTHER" id="PTHR40394:SF2">
    <property type="entry name" value="QUINOL:CYTOCHROME C OXIDOREDUCTASE MEMBRANE PROTEIN"/>
    <property type="match status" value="1"/>
</dbReference>
<dbReference type="RefSeq" id="WP_163961314.1">
    <property type="nucleotide sequence ID" value="NZ_JAAGNX010000001.1"/>
</dbReference>
<dbReference type="PANTHER" id="PTHR40394">
    <property type="entry name" value="LIPOPROTEIN-RELATED"/>
    <property type="match status" value="1"/>
</dbReference>
<dbReference type="Proteomes" id="UP000478417">
    <property type="component" value="Unassembled WGS sequence"/>
</dbReference>